<gene>
    <name evidence="9" type="ORF">SPHA_47785</name>
</gene>
<dbReference type="OrthoDB" id="78358at2759"/>
<feature type="compositionally biased region" description="Polar residues" evidence="8">
    <location>
        <begin position="278"/>
        <end position="317"/>
    </location>
</feature>
<dbReference type="GO" id="GO:0005654">
    <property type="term" value="C:nucleoplasm"/>
    <property type="evidence" value="ECO:0007669"/>
    <property type="project" value="TreeGrafter"/>
</dbReference>
<protein>
    <recommendedName>
        <fullName evidence="2">RNA-binding protein 48</fullName>
    </recommendedName>
</protein>
<proteinExistence type="inferred from homology"/>
<dbReference type="PANTHER" id="PTHR20957">
    <property type="entry name" value="RNA-BINDING PROTEIN 48"/>
    <property type="match status" value="1"/>
</dbReference>
<feature type="compositionally biased region" description="Polar residues" evidence="8">
    <location>
        <begin position="140"/>
        <end position="172"/>
    </location>
</feature>
<evidence type="ECO:0000256" key="5">
    <source>
        <dbReference type="ARBA" id="ARBA00022884"/>
    </source>
</evidence>
<keyword evidence="3" id="KW-0507">mRNA processing</keyword>
<keyword evidence="10" id="KW-1185">Reference proteome</keyword>
<keyword evidence="5" id="KW-0694">RNA-binding</keyword>
<dbReference type="Proteomes" id="UP000597762">
    <property type="component" value="Unassembled WGS sequence"/>
</dbReference>
<accession>A0A812D7Z8</accession>
<dbReference type="GO" id="GO:0006397">
    <property type="term" value="P:mRNA processing"/>
    <property type="evidence" value="ECO:0007669"/>
    <property type="project" value="UniProtKB-KW"/>
</dbReference>
<evidence type="ECO:0000256" key="8">
    <source>
        <dbReference type="SAM" id="MobiDB-lite"/>
    </source>
</evidence>
<evidence type="ECO:0000313" key="9">
    <source>
        <dbReference type="EMBL" id="CAE1289684.1"/>
    </source>
</evidence>
<feature type="region of interest" description="Disordered" evidence="8">
    <location>
        <begin position="278"/>
        <end position="329"/>
    </location>
</feature>
<comment type="function">
    <text evidence="7">As a component of the minor spliceosome, involved in the splicing of U12-type introns in pre-mRNAs.</text>
</comment>
<evidence type="ECO:0000313" key="10">
    <source>
        <dbReference type="Proteomes" id="UP000597762"/>
    </source>
</evidence>
<name>A0A812D7Z8_ACAPH</name>
<evidence type="ECO:0000256" key="3">
    <source>
        <dbReference type="ARBA" id="ARBA00022664"/>
    </source>
</evidence>
<dbReference type="CDD" id="cd12442">
    <property type="entry name" value="RRM_RBM48"/>
    <property type="match status" value="1"/>
</dbReference>
<dbReference type="InterPro" id="IPR039599">
    <property type="entry name" value="RBM48"/>
</dbReference>
<dbReference type="AlphaFoldDB" id="A0A812D7Z8"/>
<sequence length="430" mass="48552">MASIPLHHVKQEFCTTRPSYREGREPKAVKVYTVSSESKYLLIKGVPINHGEDLAPIFSIHGEIDELRGIGDYPDKEKFTEVFLIRYKHIQAARFAKRKLDELSFFGGCLHVCYAPEYETVAETRAKLLQRRRIIAIKTSNSNPKGSSQDAVSSTSVNEVSNACQPQQNLVPQTKPPEFLASSPVLPIVPNLSVPPPPPELFLSKLALPPPHLPPPPPPPPPPAPSEEPPEKYSLLLPPKHLPKELQTPKVKTKFEYAKVMSAQAMFPVGFDARLSSQSQTVTDNQQVPTLNKASSSSSRNQPNAEKITESNSNLAKDNQVKTENNEKSQLVIRNITRKISVPKFIPRQAMNKTSHQPQQYSWEMSRVQSFQKKCRHFAKIYNCLWIKPDKKLESVFPSFQKQIKKSFFKNTTTCRIKMILVIKHLFSSV</sequence>
<dbReference type="PANTHER" id="PTHR20957:SF0">
    <property type="entry name" value="RNA-BINDING PROTEIN 48"/>
    <property type="match status" value="1"/>
</dbReference>
<evidence type="ECO:0000256" key="4">
    <source>
        <dbReference type="ARBA" id="ARBA00022728"/>
    </source>
</evidence>
<dbReference type="SUPFAM" id="SSF54928">
    <property type="entry name" value="RNA-binding domain, RBD"/>
    <property type="match status" value="1"/>
</dbReference>
<organism evidence="9 10">
    <name type="scientific">Acanthosepion pharaonis</name>
    <name type="common">Pharaoh cuttlefish</name>
    <name type="synonym">Sepia pharaonis</name>
    <dbReference type="NCBI Taxonomy" id="158019"/>
    <lineage>
        <taxon>Eukaryota</taxon>
        <taxon>Metazoa</taxon>
        <taxon>Spiralia</taxon>
        <taxon>Lophotrochozoa</taxon>
        <taxon>Mollusca</taxon>
        <taxon>Cephalopoda</taxon>
        <taxon>Coleoidea</taxon>
        <taxon>Decapodiformes</taxon>
        <taxon>Sepiida</taxon>
        <taxon>Sepiina</taxon>
        <taxon>Sepiidae</taxon>
        <taxon>Acanthosepion</taxon>
    </lineage>
</organism>
<comment type="similarity">
    <text evidence="1">Belongs to the RBM48 family.</text>
</comment>
<dbReference type="EMBL" id="CAHIKZ030002622">
    <property type="protein sequence ID" value="CAE1289684.1"/>
    <property type="molecule type" value="Genomic_DNA"/>
</dbReference>
<evidence type="ECO:0000256" key="2">
    <source>
        <dbReference type="ARBA" id="ARBA00015189"/>
    </source>
</evidence>
<dbReference type="GO" id="GO:0008380">
    <property type="term" value="P:RNA splicing"/>
    <property type="evidence" value="ECO:0007669"/>
    <property type="project" value="UniProtKB-KW"/>
</dbReference>
<dbReference type="InterPro" id="IPR035979">
    <property type="entry name" value="RBD_domain_sf"/>
</dbReference>
<evidence type="ECO:0000256" key="1">
    <source>
        <dbReference type="ARBA" id="ARBA00006938"/>
    </source>
</evidence>
<comment type="caution">
    <text evidence="9">The sequence shown here is derived from an EMBL/GenBank/DDBJ whole genome shotgun (WGS) entry which is preliminary data.</text>
</comment>
<evidence type="ECO:0000256" key="6">
    <source>
        <dbReference type="ARBA" id="ARBA00023187"/>
    </source>
</evidence>
<keyword evidence="4" id="KW-0747">Spliceosome</keyword>
<feature type="compositionally biased region" description="Pro residues" evidence="8">
    <location>
        <begin position="208"/>
        <end position="227"/>
    </location>
</feature>
<feature type="region of interest" description="Disordered" evidence="8">
    <location>
        <begin position="140"/>
        <end position="176"/>
    </location>
</feature>
<keyword evidence="6" id="KW-0508">mRNA splicing</keyword>
<dbReference type="GO" id="GO:0005681">
    <property type="term" value="C:spliceosomal complex"/>
    <property type="evidence" value="ECO:0007669"/>
    <property type="project" value="UniProtKB-KW"/>
</dbReference>
<feature type="region of interest" description="Disordered" evidence="8">
    <location>
        <begin position="203"/>
        <end position="247"/>
    </location>
</feature>
<dbReference type="InterPro" id="IPR034264">
    <property type="entry name" value="RBM48_RRM"/>
</dbReference>
<reference evidence="9" key="1">
    <citation type="submission" date="2021-01" db="EMBL/GenBank/DDBJ databases">
        <authorList>
            <person name="Li R."/>
            <person name="Bekaert M."/>
        </authorList>
    </citation>
    <scope>NUCLEOTIDE SEQUENCE</scope>
    <source>
        <strain evidence="9">Farmed</strain>
    </source>
</reference>
<dbReference type="GO" id="GO:0003723">
    <property type="term" value="F:RNA binding"/>
    <property type="evidence" value="ECO:0007669"/>
    <property type="project" value="UniProtKB-KW"/>
</dbReference>
<dbReference type="SUPFAM" id="SSF101447">
    <property type="entry name" value="Formin homology 2 domain (FH2 domain)"/>
    <property type="match status" value="1"/>
</dbReference>
<evidence type="ECO:0000256" key="7">
    <source>
        <dbReference type="ARBA" id="ARBA00035004"/>
    </source>
</evidence>